<dbReference type="GO" id="GO:0015979">
    <property type="term" value="P:photosynthesis"/>
    <property type="evidence" value="ECO:0007669"/>
    <property type="project" value="UniProtKB-KW"/>
</dbReference>
<dbReference type="GO" id="GO:0009512">
    <property type="term" value="C:cytochrome b6f complex"/>
    <property type="evidence" value="ECO:0007669"/>
    <property type="project" value="InterPro"/>
</dbReference>
<organism evidence="16">
    <name type="scientific">Rhodobryum laxelimbatum</name>
    <dbReference type="NCBI Taxonomy" id="576390"/>
    <lineage>
        <taxon>Eukaryota</taxon>
        <taxon>Viridiplantae</taxon>
        <taxon>Streptophyta</taxon>
        <taxon>Embryophyta</taxon>
        <taxon>Bryophyta</taxon>
        <taxon>Bryophytina</taxon>
        <taxon>Bryopsida</taxon>
        <taxon>Bryidae</taxon>
        <taxon>Bryanae</taxon>
        <taxon>Bryales</taxon>
        <taxon>Bryaceae</taxon>
        <taxon>Rhodobryum</taxon>
    </lineage>
</organism>
<comment type="function">
    <text evidence="10 15">Component of the cytochrome b6-f complex, which mediates electron transfer between photosystem II (PSII) and photosystem I (PSI), cyclic electron flow around PSI, and state transitions. PetL is important for photoautotrophic growth as well as for electron transfer efficiency and stability of the cytochrome b6-f complex.</text>
</comment>
<keyword evidence="4 16" id="KW-0934">Plastid</keyword>
<accession>A0A7T7BXJ0</accession>
<evidence type="ECO:0000256" key="14">
    <source>
        <dbReference type="ARBA" id="ARBA00046266"/>
    </source>
</evidence>
<dbReference type="GeneID" id="67133890"/>
<dbReference type="GO" id="GO:0009055">
    <property type="term" value="F:electron transfer activity"/>
    <property type="evidence" value="ECO:0007669"/>
    <property type="project" value="InterPro"/>
</dbReference>
<keyword evidence="9 15" id="KW-0472">Membrane</keyword>
<evidence type="ECO:0000256" key="6">
    <source>
        <dbReference type="ARBA" id="ARBA00022982"/>
    </source>
</evidence>
<evidence type="ECO:0000256" key="1">
    <source>
        <dbReference type="ARBA" id="ARBA00007080"/>
    </source>
</evidence>
<protein>
    <recommendedName>
        <fullName evidence="2 15">Cytochrome b6-f complex subunit 6</fullName>
    </recommendedName>
    <alternativeName>
        <fullName evidence="12 15">Cytochrome b6-f complex subunit PetL</fullName>
    </alternativeName>
    <alternativeName>
        <fullName evidence="13 15">Cytochrome b6-f complex subunit VI</fullName>
    </alternativeName>
</protein>
<sequence>MCYIIIRIFLMLTIISYFLFLFAALFLALVLFIGLNKIQLI</sequence>
<keyword evidence="7 15" id="KW-1133">Transmembrane helix</keyword>
<keyword evidence="5 15" id="KW-0812">Transmembrane</keyword>
<dbReference type="HAMAP" id="MF_00433">
    <property type="entry name" value="Cytb6_f_PetL"/>
    <property type="match status" value="1"/>
</dbReference>
<evidence type="ECO:0000256" key="9">
    <source>
        <dbReference type="ARBA" id="ARBA00023136"/>
    </source>
</evidence>
<evidence type="ECO:0000256" key="8">
    <source>
        <dbReference type="ARBA" id="ARBA00023078"/>
    </source>
</evidence>
<evidence type="ECO:0000256" key="11">
    <source>
        <dbReference type="ARBA" id="ARBA00025834"/>
    </source>
</evidence>
<evidence type="ECO:0000256" key="5">
    <source>
        <dbReference type="ARBA" id="ARBA00022692"/>
    </source>
</evidence>
<name>A0A7T7BXJ0_9BRYO</name>
<evidence type="ECO:0000256" key="4">
    <source>
        <dbReference type="ARBA" id="ARBA00022640"/>
    </source>
</evidence>
<comment type="subunit">
    <text evidence="11 15">The 4 large subunits of the cytochrome b6-f complex are cytochrome b6, subunit IV (17 kDa polypeptide, PetD), cytochrome f and the Rieske protein, while the 4 small subunits are PetG, PetL, PetM and PetN. The complex functions as a dimer.</text>
</comment>
<keyword evidence="8 15" id="KW-0793">Thylakoid</keyword>
<keyword evidence="15" id="KW-0602">Photosynthesis</keyword>
<geneLocation type="chloroplast" evidence="16"/>
<proteinExistence type="inferred from homology"/>
<evidence type="ECO:0000256" key="12">
    <source>
        <dbReference type="ARBA" id="ARBA00031458"/>
    </source>
</evidence>
<keyword evidence="3 15" id="KW-0813">Transport</keyword>
<dbReference type="InterPro" id="IPR007802">
    <property type="entry name" value="Cyt_b6/f_cplx_su6"/>
</dbReference>
<evidence type="ECO:0000313" key="16">
    <source>
        <dbReference type="EMBL" id="QQK56311.1"/>
    </source>
</evidence>
<dbReference type="PANTHER" id="PTHR37266:SF1">
    <property type="entry name" value="CYTOCHROME B6-F COMPLEX SUBUNIT 6"/>
    <property type="match status" value="1"/>
</dbReference>
<dbReference type="Pfam" id="PF05115">
    <property type="entry name" value="PetL"/>
    <property type="match status" value="1"/>
</dbReference>
<evidence type="ECO:0000256" key="3">
    <source>
        <dbReference type="ARBA" id="ARBA00022448"/>
    </source>
</evidence>
<evidence type="ECO:0000256" key="13">
    <source>
        <dbReference type="ARBA" id="ARBA00033327"/>
    </source>
</evidence>
<evidence type="ECO:0000256" key="15">
    <source>
        <dbReference type="HAMAP-Rule" id="MF_00433"/>
    </source>
</evidence>
<dbReference type="RefSeq" id="YP_010139967.1">
    <property type="nucleotide sequence ID" value="NC_056918.1"/>
</dbReference>
<comment type="subcellular location">
    <subcellularLocation>
        <location evidence="14">Plastid thylakoid membrane</location>
        <topology evidence="14">Single-pass membrane protein</topology>
    </subcellularLocation>
    <subcellularLocation>
        <location evidence="15">Plastid</location>
        <location evidence="15">Chloroplast thylakoid membrane</location>
        <topology evidence="15">Single-pass membrane protein</topology>
    </subcellularLocation>
</comment>
<evidence type="ECO:0000256" key="2">
    <source>
        <dbReference type="ARBA" id="ARBA00021215"/>
    </source>
</evidence>
<gene>
    <name evidence="15 16" type="primary">petL</name>
</gene>
<evidence type="ECO:0000256" key="7">
    <source>
        <dbReference type="ARBA" id="ARBA00022989"/>
    </source>
</evidence>
<dbReference type="EMBL" id="MW147233">
    <property type="protein sequence ID" value="QQK56311.1"/>
    <property type="molecule type" value="Genomic_DNA"/>
</dbReference>
<keyword evidence="16" id="KW-0150">Chloroplast</keyword>
<dbReference type="GO" id="GO:0009535">
    <property type="term" value="C:chloroplast thylakoid membrane"/>
    <property type="evidence" value="ECO:0007669"/>
    <property type="project" value="UniProtKB-SubCell"/>
</dbReference>
<dbReference type="PANTHER" id="PTHR37266">
    <property type="entry name" value="CYTOCHROME B6-F COMPLEX SUBUNIT 6"/>
    <property type="match status" value="1"/>
</dbReference>
<reference evidence="16" key="1">
    <citation type="submission" date="2020-10" db="EMBL/GenBank/DDBJ databases">
        <title>Complete Plastome Genome Sequences of Rhodobryum laxelimbatum in the Order Bryales.</title>
        <authorList>
            <person name="Shi S."/>
        </authorList>
    </citation>
    <scope>NUCLEOTIDE SEQUENCE</scope>
</reference>
<evidence type="ECO:0000256" key="10">
    <source>
        <dbReference type="ARBA" id="ARBA00025197"/>
    </source>
</evidence>
<keyword evidence="6 15" id="KW-0249">Electron transport</keyword>
<feature type="transmembrane region" description="Helical" evidence="15">
    <location>
        <begin position="6"/>
        <end position="35"/>
    </location>
</feature>
<dbReference type="AlphaFoldDB" id="A0A7T7BXJ0"/>
<comment type="similarity">
    <text evidence="1 15">Belongs to the PetL family.</text>
</comment>